<feature type="compositionally biased region" description="Polar residues" evidence="1">
    <location>
        <begin position="566"/>
        <end position="580"/>
    </location>
</feature>
<evidence type="ECO:0000256" key="1">
    <source>
        <dbReference type="SAM" id="MobiDB-lite"/>
    </source>
</evidence>
<feature type="region of interest" description="Disordered" evidence="1">
    <location>
        <begin position="459"/>
        <end position="520"/>
    </location>
</feature>
<protein>
    <submittedName>
        <fullName evidence="2">Uncharacterized protein</fullName>
    </submittedName>
</protein>
<dbReference type="InterPro" id="IPR036691">
    <property type="entry name" value="Endo/exonu/phosph_ase_sf"/>
</dbReference>
<feature type="region of interest" description="Disordered" evidence="1">
    <location>
        <begin position="557"/>
        <end position="581"/>
    </location>
</feature>
<dbReference type="SUPFAM" id="SSF56219">
    <property type="entry name" value="DNase I-like"/>
    <property type="match status" value="1"/>
</dbReference>
<gene>
    <name evidence="2" type="ORF">TBRA_LOCUS11969</name>
</gene>
<reference evidence="2 3" key="1">
    <citation type="submission" date="2020-02" db="EMBL/GenBank/DDBJ databases">
        <authorList>
            <person name="Ferguson B K."/>
        </authorList>
    </citation>
    <scope>NUCLEOTIDE SEQUENCE [LARGE SCALE GENOMIC DNA]</scope>
</reference>
<name>A0A6H5IZ12_9HYME</name>
<feature type="compositionally biased region" description="Basic residues" evidence="1">
    <location>
        <begin position="483"/>
        <end position="492"/>
    </location>
</feature>
<sequence length="626" mass="68839">MIFEKIDVLELPSGPEDHPGPPMMRILQLNLNHCEAAQDLLCDTISKLRIDVAILCEQYKNLAPPNTWLADSDGQAAIWVNRGIPVQERPAGVNPYFASRTPGLPPGPRRARAADETPVHSMRTVSPPPCPAHRSIPGPRKIWRRASCPSSPAHVNPRCQGKSSPVVNRCTGGRPTSLISGALACGLADSSRNCGAGMTKKPTARTAPKQGVFCAWRSRPANVGAGGSFATRPSSPAPLSWCAARWWLCFRGCRATAASSGGAYTGRRLGRTQRSSVEDKGALRARSGWHTQLSAQDCCCRASRHLLAVYTTCLETGVFPSSWKRHRLVLLPKPGKPPDEPSSYRPLCMLDTAGKILERIMSDRLEAFTERPGGLSERQYGFRKGRSTIDAIEDVISTAREAIAGKRWYRVVLRRGDTQREECVQLGSVGQYPRRSTPFARTRLLAENNRQLLLGKSVRLHHGRRSRVLRSHSRSPTGEKRENHQHHGRRPQHTLVPLHPLPGPAHRRQAKVRPPSLNSQRKGGVWCPCEDHAQHWQAQKQPTQAVCSRRRLHTPVRSPRLEHSSTKASLHSTGGVSPATSLPACDRRPAACRLRGHICPCRHTTAGPSRGRASAALRPPPRGRKG</sequence>
<dbReference type="EMBL" id="CADCXV010001013">
    <property type="protein sequence ID" value="CAB0040241.1"/>
    <property type="molecule type" value="Genomic_DNA"/>
</dbReference>
<dbReference type="AlphaFoldDB" id="A0A6H5IZ12"/>
<accession>A0A6H5IZ12</accession>
<feature type="region of interest" description="Disordered" evidence="1">
    <location>
        <begin position="603"/>
        <end position="626"/>
    </location>
</feature>
<keyword evidence="3" id="KW-1185">Reference proteome</keyword>
<dbReference type="OrthoDB" id="412006at2759"/>
<feature type="compositionally biased region" description="Basic residues" evidence="1">
    <location>
        <begin position="459"/>
        <end position="473"/>
    </location>
</feature>
<dbReference type="Gene3D" id="3.60.10.10">
    <property type="entry name" value="Endonuclease/exonuclease/phosphatase"/>
    <property type="match status" value="1"/>
</dbReference>
<proteinExistence type="predicted"/>
<dbReference type="Proteomes" id="UP000479190">
    <property type="component" value="Unassembled WGS sequence"/>
</dbReference>
<evidence type="ECO:0000313" key="2">
    <source>
        <dbReference type="EMBL" id="CAB0040241.1"/>
    </source>
</evidence>
<organism evidence="2 3">
    <name type="scientific">Trichogramma brassicae</name>
    <dbReference type="NCBI Taxonomy" id="86971"/>
    <lineage>
        <taxon>Eukaryota</taxon>
        <taxon>Metazoa</taxon>
        <taxon>Ecdysozoa</taxon>
        <taxon>Arthropoda</taxon>
        <taxon>Hexapoda</taxon>
        <taxon>Insecta</taxon>
        <taxon>Pterygota</taxon>
        <taxon>Neoptera</taxon>
        <taxon>Endopterygota</taxon>
        <taxon>Hymenoptera</taxon>
        <taxon>Apocrita</taxon>
        <taxon>Proctotrupomorpha</taxon>
        <taxon>Chalcidoidea</taxon>
        <taxon>Trichogrammatidae</taxon>
        <taxon>Trichogramma</taxon>
    </lineage>
</organism>
<evidence type="ECO:0000313" key="3">
    <source>
        <dbReference type="Proteomes" id="UP000479190"/>
    </source>
</evidence>
<dbReference type="PANTHER" id="PTHR19446">
    <property type="entry name" value="REVERSE TRANSCRIPTASES"/>
    <property type="match status" value="1"/>
</dbReference>